<dbReference type="AlphaFoldDB" id="A0A1H2YPZ6"/>
<gene>
    <name evidence="1" type="ORF">SAMN05216495_1122</name>
</gene>
<dbReference type="Proteomes" id="UP000182379">
    <property type="component" value="Unassembled WGS sequence"/>
</dbReference>
<dbReference type="Pfam" id="PF19799">
    <property type="entry name" value="DUF6282"/>
    <property type="match status" value="1"/>
</dbReference>
<reference evidence="1 2" key="1">
    <citation type="submission" date="2016-10" db="EMBL/GenBank/DDBJ databases">
        <authorList>
            <person name="Varghese N."/>
            <person name="Submissions S."/>
        </authorList>
    </citation>
    <scope>NUCLEOTIDE SEQUENCE [LARGE SCALE GENOMIC DNA]</scope>
    <source>
        <strain evidence="1 2">WCC6</strain>
    </source>
</reference>
<dbReference type="InterPro" id="IPR046249">
    <property type="entry name" value="DUF6282"/>
</dbReference>
<dbReference type="EMBL" id="FNOP01000012">
    <property type="protein sequence ID" value="SDX06724.1"/>
    <property type="molecule type" value="Genomic_DNA"/>
</dbReference>
<accession>A0A1H2YPZ6</accession>
<evidence type="ECO:0000313" key="1">
    <source>
        <dbReference type="EMBL" id="SDX06724.1"/>
    </source>
</evidence>
<comment type="caution">
    <text evidence="1">The sequence shown here is derived from an EMBL/GenBank/DDBJ whole genome shotgun (WGS) entry which is preliminary data.</text>
</comment>
<dbReference type="RefSeq" id="WP_074706793.1">
    <property type="nucleotide sequence ID" value="NZ_CALAKB010000003.1"/>
</dbReference>
<evidence type="ECO:0008006" key="3">
    <source>
        <dbReference type="Google" id="ProtNLM"/>
    </source>
</evidence>
<name>A0A1H2YPZ6_ACIFE</name>
<organism evidence="1 2">
    <name type="scientific">Acidaminococcus fermentans</name>
    <dbReference type="NCBI Taxonomy" id="905"/>
    <lineage>
        <taxon>Bacteria</taxon>
        <taxon>Bacillati</taxon>
        <taxon>Bacillota</taxon>
        <taxon>Negativicutes</taxon>
        <taxon>Acidaminococcales</taxon>
        <taxon>Acidaminococcaceae</taxon>
        <taxon>Acidaminococcus</taxon>
    </lineage>
</organism>
<proteinExistence type="predicted"/>
<dbReference type="SUPFAM" id="SSF51556">
    <property type="entry name" value="Metallo-dependent hydrolases"/>
    <property type="match status" value="1"/>
</dbReference>
<evidence type="ECO:0000313" key="2">
    <source>
        <dbReference type="Proteomes" id="UP000182379"/>
    </source>
</evidence>
<sequence>MDKKNLLQTAMELQRGAYDLHVHSLPSVFPRKLDGVELIRAGEQYGMAGILLKSHYEPTALRAMLINKYCHCQCKAYGGLVLNWPVGGLNPYAVYEAVRAGAKIIWMPTRDARNSLNFGNMDGDFFNRPGISILDENGRIKNVVYDIMDIIKERGGCLATGHISPEESIVLCKEGRARGVPMILTHPEFQRTKISGEIQKELAEQGVFIEKNWLNLVTGSVTAEEMAANIRSAGVEHVYLATDRGQQTGPSPVEEYRNFIMAMLEQGFTEKELFVMTHQVPAQIIHLSA</sequence>
<dbReference type="InterPro" id="IPR032466">
    <property type="entry name" value="Metal_Hydrolase"/>
</dbReference>
<protein>
    <recommendedName>
        <fullName evidence="3">Cytosolic protein</fullName>
    </recommendedName>
</protein>